<comment type="caution">
    <text evidence="2">The sequence shown here is derived from an EMBL/GenBank/DDBJ whole genome shotgun (WGS) entry which is preliminary data.</text>
</comment>
<evidence type="ECO:0000313" key="3">
    <source>
        <dbReference type="Proteomes" id="UP000467637"/>
    </source>
</evidence>
<dbReference type="SUPFAM" id="SSF56300">
    <property type="entry name" value="Metallo-dependent phosphatases"/>
    <property type="match status" value="1"/>
</dbReference>
<dbReference type="EMBL" id="WSEM01000016">
    <property type="protein sequence ID" value="MVQ36631.1"/>
    <property type="molecule type" value="Genomic_DNA"/>
</dbReference>
<dbReference type="InterPro" id="IPR004843">
    <property type="entry name" value="Calcineurin-like_PHP"/>
</dbReference>
<protein>
    <submittedName>
        <fullName evidence="2">Metallophosphoesterase</fullName>
    </submittedName>
</protein>
<proteinExistence type="predicted"/>
<accession>A0ABW9UB56</accession>
<evidence type="ECO:0000259" key="1">
    <source>
        <dbReference type="Pfam" id="PF00149"/>
    </source>
</evidence>
<feature type="domain" description="Calcineurin-like phosphoesterase" evidence="1">
    <location>
        <begin position="50"/>
        <end position="265"/>
    </location>
</feature>
<dbReference type="InterPro" id="IPR029052">
    <property type="entry name" value="Metallo-depent_PP-like"/>
</dbReference>
<organism evidence="2 3">
    <name type="scientific">Paenibacillus anseongense</name>
    <dbReference type="NCBI Taxonomy" id="2682845"/>
    <lineage>
        <taxon>Bacteria</taxon>
        <taxon>Bacillati</taxon>
        <taxon>Bacillota</taxon>
        <taxon>Bacilli</taxon>
        <taxon>Bacillales</taxon>
        <taxon>Paenibacillaceae</taxon>
        <taxon>Paenibacillus</taxon>
    </lineage>
</organism>
<dbReference type="PANTHER" id="PTHR43143:SF1">
    <property type="entry name" value="SERINE_THREONINE-PROTEIN PHOSPHATASE CPPED1"/>
    <property type="match status" value="1"/>
</dbReference>
<name>A0ABW9UB56_9BACL</name>
<dbReference type="InterPro" id="IPR051918">
    <property type="entry name" value="STPP_CPPED1"/>
</dbReference>
<evidence type="ECO:0000313" key="2">
    <source>
        <dbReference type="EMBL" id="MVQ36631.1"/>
    </source>
</evidence>
<sequence>MVIDIGIHHGRKWSVVGVKIGLLKVGLSLALFTVPLNVKEEEKPRLSFPVISDIHVQSWDKQSQDKFADALQDLNDLNPSSDLLVINGDLTNGMSADYEALNELVKSNPHPKNMAWTIGNHEFYQAWFDPNRVWRADLFPNKETEQASISRFLQLTGEKQVYYDRFIQGYHFIFLGSEQYRQSNEANLEDAYLSPKQLDWLRTKLKDDVDADKPVFVFLHQPLPNSVAGTHFCCTNNRAIVQHEELKKILSGYPQVIFFSGHTHWELKSPDTLVKDGFTMVNSSSVRQTWTNNGNGGEVALGAEESEGLYVEVYKDKVAIKGRDFYRHRYIQEAQFLVVLGGNDKEPEGIHKIVEGLPLAELFHWLNMLGKDWFRG</sequence>
<gene>
    <name evidence="2" type="ORF">GON05_18645</name>
</gene>
<keyword evidence="3" id="KW-1185">Reference proteome</keyword>
<dbReference type="Gene3D" id="3.60.21.10">
    <property type="match status" value="1"/>
</dbReference>
<dbReference type="PANTHER" id="PTHR43143">
    <property type="entry name" value="METALLOPHOSPHOESTERASE, CALCINEURIN SUPERFAMILY"/>
    <property type="match status" value="1"/>
</dbReference>
<dbReference type="Pfam" id="PF00149">
    <property type="entry name" value="Metallophos"/>
    <property type="match status" value="1"/>
</dbReference>
<dbReference type="Proteomes" id="UP000467637">
    <property type="component" value="Unassembled WGS sequence"/>
</dbReference>
<reference evidence="2 3" key="1">
    <citation type="submission" date="2019-12" db="EMBL/GenBank/DDBJ databases">
        <authorList>
            <person name="Huq M.A."/>
        </authorList>
    </citation>
    <scope>NUCLEOTIDE SEQUENCE [LARGE SCALE GENOMIC DNA]</scope>
    <source>
        <strain evidence="2 3">MAH-34</strain>
    </source>
</reference>